<dbReference type="PROSITE" id="PS50853">
    <property type="entry name" value="FN3"/>
    <property type="match status" value="3"/>
</dbReference>
<dbReference type="Pfam" id="PF07679">
    <property type="entry name" value="I-set"/>
    <property type="match status" value="4"/>
</dbReference>
<dbReference type="FunFam" id="2.60.40.10:FF:000008">
    <property type="entry name" value="roundabout homolog 2 isoform X2"/>
    <property type="match status" value="1"/>
</dbReference>
<dbReference type="InterPro" id="IPR003599">
    <property type="entry name" value="Ig_sub"/>
</dbReference>
<dbReference type="InterPro" id="IPR003598">
    <property type="entry name" value="Ig_sub2"/>
</dbReference>
<dbReference type="EMBL" id="JASPKY010000215">
    <property type="protein sequence ID" value="KAK9719891.1"/>
    <property type="molecule type" value="Genomic_DNA"/>
</dbReference>
<dbReference type="PANTHER" id="PTHR13817:SF172">
    <property type="entry name" value="IG-LIKE DOMAIN-CONTAINING PROTEIN"/>
    <property type="match status" value="1"/>
</dbReference>
<dbReference type="Pfam" id="PF00041">
    <property type="entry name" value="fn3"/>
    <property type="match status" value="2"/>
</dbReference>
<feature type="domain" description="Fibronectin type-III" evidence="11">
    <location>
        <begin position="523"/>
        <end position="620"/>
    </location>
</feature>
<dbReference type="PROSITE" id="PS50835">
    <property type="entry name" value="IG_LIKE"/>
    <property type="match status" value="5"/>
</dbReference>
<evidence type="ECO:0000256" key="4">
    <source>
        <dbReference type="ARBA" id="ARBA00022737"/>
    </source>
</evidence>
<proteinExistence type="predicted"/>
<feature type="domain" description="Fibronectin type-III" evidence="11">
    <location>
        <begin position="644"/>
        <end position="743"/>
    </location>
</feature>
<keyword evidence="3" id="KW-0732">Signal</keyword>
<feature type="domain" description="Ig-like" evidence="10">
    <location>
        <begin position="311"/>
        <end position="407"/>
    </location>
</feature>
<evidence type="ECO:0000259" key="11">
    <source>
        <dbReference type="PROSITE" id="PS50853"/>
    </source>
</evidence>
<dbReference type="SMART" id="SM00406">
    <property type="entry name" value="IGv"/>
    <property type="match status" value="2"/>
</dbReference>
<dbReference type="SMART" id="SM00409">
    <property type="entry name" value="IG"/>
    <property type="match status" value="5"/>
</dbReference>
<dbReference type="Proteomes" id="UP001458880">
    <property type="component" value="Unassembled WGS sequence"/>
</dbReference>
<feature type="domain" description="Fibronectin type-III" evidence="11">
    <location>
        <begin position="748"/>
        <end position="842"/>
    </location>
</feature>
<keyword evidence="6 9" id="KW-0472">Membrane</keyword>
<keyword evidence="13" id="KW-1185">Reference proteome</keyword>
<dbReference type="SUPFAM" id="SSF49265">
    <property type="entry name" value="Fibronectin type III"/>
    <property type="match status" value="2"/>
</dbReference>
<dbReference type="Pfam" id="PF13927">
    <property type="entry name" value="Ig_3"/>
    <property type="match status" value="1"/>
</dbReference>
<evidence type="ECO:0000256" key="6">
    <source>
        <dbReference type="ARBA" id="ARBA00023136"/>
    </source>
</evidence>
<dbReference type="InterPro" id="IPR013106">
    <property type="entry name" value="Ig_V-set"/>
</dbReference>
<dbReference type="GO" id="GO:0045214">
    <property type="term" value="P:sarcomere organization"/>
    <property type="evidence" value="ECO:0007669"/>
    <property type="project" value="TreeGrafter"/>
</dbReference>
<feature type="transmembrane region" description="Helical" evidence="9">
    <location>
        <begin position="867"/>
        <end position="889"/>
    </location>
</feature>
<keyword evidence="2 9" id="KW-0812">Transmembrane</keyword>
<feature type="domain" description="Ig-like" evidence="10">
    <location>
        <begin position="33"/>
        <end position="120"/>
    </location>
</feature>
<sequence>MQKKMTSILIGEIFFISIICFVQGYHHASQQPPRITEHPVDTTVARHEPATLNCHANGEPEPILWILRTAPQDARSHRVLLPAGNLFFLRVVQSRKENDGGVYWCEATNALGKVRSRNATLIVAVLKEDFRLEPQSTRVIAGKDVILECGPPKGTPEPQVTWRKDGHTLETDGRLRIVDGSNLAITDAKPADDGRYQCVAKNTAGVRESATALLKVDVKPYMIRPPENITALVGSTVEFSCSVGGNPFPEVSWWRNSPGGSMPLGRVRVLEDRTLRLEDVTLKDEGRYTCDVGNPAGSLTASAILSVHAAPTFTTRPLAQTVEVGQEVSFHCNANGSPKPFIFWSFEGDRMLVFPGTTSGNFEAFSGDGQSTLLLKNAQIQNSGTVIICSAVNWAGSVSTRTRLTVTSKEDRPPPVITRGPVNQTLPIYSMAVLTCEATGNPDPVISWYKGEVPVSPSDKINMTVKGKLTIAQLDKNDSGRYTCVASSHGGKATWSGYLRVENPKNPNINFFKAPEPVMLPGPPSRPHALNQSEGSVTITWAQNNKIGSSSLLGYQIELFGREDGVVPTWTVVARRISGPYFTQHLLSPGIPYTFLVRAENSHGLGPPSLLSEPIFVGLDNAQNWGNPEVTEISEARASLISESIAKLTEALPVLSTAVKLTWTILDTTYLEGLYIYYISLEDRLNLPKSYSMLTVLLDKGSTSGFTVNNLLKWSRYEFFLVPFYKTVEGQPSNSRFVRTLQDVPSEPPSYMEAMLINSTTVYLKWKAPLLSSLNGDLQGYKVEVKANSTDGRIETISVGTAPTLLLGNLVAGVSYTVRVAAFTRAGIGPFSVAALLRLDPASKLVDHQQKPVGANMQEVEFITETWFMALLVSMVSVMILLFVAMLLVRRRQMLSKKTLPPSRSNGGVLTTPVGAKHDPPLWLDKETIPEFASTLPDYGKLPSQDYNRLEYNSLNCQKDYTQQNGFLKQNNINLHTNPLHQKEYTRPDRLDYNSDNKNYSVNLNGLHEYEPNGRKLKDYRNMQIQDYASPNLDSNRQSQLADYAEVDQTALIMNNGAISPAPYATTTLVTGTRRIGNSMVWNPRTSPSNVDEPIYPSSNGGYYNRKVYSDSYFTPTHTLKRSKKESFFERRLLQQESIFRFVFHADAHPETIQKGQEIKFGERQSSRFGIAYPAGLR</sequence>
<evidence type="ECO:0000313" key="13">
    <source>
        <dbReference type="Proteomes" id="UP001458880"/>
    </source>
</evidence>
<feature type="transmembrane region" description="Helical" evidence="9">
    <location>
        <begin position="7"/>
        <end position="26"/>
    </location>
</feature>
<dbReference type="CDD" id="cd00063">
    <property type="entry name" value="FN3"/>
    <property type="match status" value="3"/>
</dbReference>
<evidence type="ECO:0000259" key="10">
    <source>
        <dbReference type="PROSITE" id="PS50835"/>
    </source>
</evidence>
<dbReference type="InterPro" id="IPR036116">
    <property type="entry name" value="FN3_sf"/>
</dbReference>
<keyword evidence="7" id="KW-1015">Disulfide bond</keyword>
<protein>
    <submittedName>
        <fullName evidence="12">Immunoglobulin I-set domain</fullName>
    </submittedName>
</protein>
<dbReference type="SMART" id="SM00408">
    <property type="entry name" value="IGc2"/>
    <property type="match status" value="5"/>
</dbReference>
<dbReference type="FunFam" id="2.60.40.10:FF:001167">
    <property type="entry name" value="Roundabout 2, isoform B"/>
    <property type="match status" value="1"/>
</dbReference>
<dbReference type="FunFam" id="2.60.40.10:FF:000612">
    <property type="entry name" value="palladin isoform X1"/>
    <property type="match status" value="1"/>
</dbReference>
<feature type="domain" description="Ig-like" evidence="10">
    <location>
        <begin position="220"/>
        <end position="306"/>
    </location>
</feature>
<evidence type="ECO:0000256" key="9">
    <source>
        <dbReference type="SAM" id="Phobius"/>
    </source>
</evidence>
<reference evidence="12 13" key="1">
    <citation type="journal article" date="2024" name="BMC Genomics">
        <title>De novo assembly and annotation of Popillia japonica's genome with initial clues to its potential as an invasive pest.</title>
        <authorList>
            <person name="Cucini C."/>
            <person name="Boschi S."/>
            <person name="Funari R."/>
            <person name="Cardaioli E."/>
            <person name="Iannotti N."/>
            <person name="Marturano G."/>
            <person name="Paoli F."/>
            <person name="Bruttini M."/>
            <person name="Carapelli A."/>
            <person name="Frati F."/>
            <person name="Nardi F."/>
        </authorList>
    </citation>
    <scope>NUCLEOTIDE SEQUENCE [LARGE SCALE GENOMIC DNA]</scope>
    <source>
        <strain evidence="12">DMR45628</strain>
    </source>
</reference>
<evidence type="ECO:0000256" key="2">
    <source>
        <dbReference type="ARBA" id="ARBA00022692"/>
    </source>
</evidence>
<name>A0AAW1KKX8_POPJA</name>
<accession>A0AAW1KKX8</accession>
<dbReference type="InterPro" id="IPR050964">
    <property type="entry name" value="Striated_Muscle_Regulatory"/>
</dbReference>
<gene>
    <name evidence="12" type="ORF">QE152_g22402</name>
</gene>
<dbReference type="GO" id="GO:0007399">
    <property type="term" value="P:nervous system development"/>
    <property type="evidence" value="ECO:0007669"/>
    <property type="project" value="UniProtKB-ARBA"/>
</dbReference>
<dbReference type="InterPro" id="IPR003961">
    <property type="entry name" value="FN3_dom"/>
</dbReference>
<keyword evidence="8" id="KW-0393">Immunoglobulin domain</keyword>
<evidence type="ECO:0000256" key="7">
    <source>
        <dbReference type="ARBA" id="ARBA00023157"/>
    </source>
</evidence>
<keyword evidence="4" id="KW-0677">Repeat</keyword>
<dbReference type="FunFam" id="2.60.40.10:FF:000028">
    <property type="entry name" value="Neuronal cell adhesion molecule"/>
    <property type="match status" value="1"/>
</dbReference>
<evidence type="ECO:0000256" key="3">
    <source>
        <dbReference type="ARBA" id="ARBA00022729"/>
    </source>
</evidence>
<dbReference type="AlphaFoldDB" id="A0AAW1KKX8"/>
<dbReference type="GO" id="GO:0016020">
    <property type="term" value="C:membrane"/>
    <property type="evidence" value="ECO:0007669"/>
    <property type="project" value="UniProtKB-SubCell"/>
</dbReference>
<dbReference type="InterPro" id="IPR007110">
    <property type="entry name" value="Ig-like_dom"/>
</dbReference>
<dbReference type="SMART" id="SM00060">
    <property type="entry name" value="FN3"/>
    <property type="match status" value="3"/>
</dbReference>
<feature type="domain" description="Ig-like" evidence="10">
    <location>
        <begin position="128"/>
        <end position="214"/>
    </location>
</feature>
<dbReference type="Gene3D" id="2.60.40.10">
    <property type="entry name" value="Immunoglobulins"/>
    <property type="match status" value="8"/>
</dbReference>
<feature type="domain" description="Ig-like" evidence="10">
    <location>
        <begin position="415"/>
        <end position="502"/>
    </location>
</feature>
<evidence type="ECO:0000256" key="1">
    <source>
        <dbReference type="ARBA" id="ARBA00004167"/>
    </source>
</evidence>
<dbReference type="GO" id="GO:0031430">
    <property type="term" value="C:M band"/>
    <property type="evidence" value="ECO:0007669"/>
    <property type="project" value="TreeGrafter"/>
</dbReference>
<comment type="subcellular location">
    <subcellularLocation>
        <location evidence="1">Membrane</location>
        <topology evidence="1">Single-pass membrane protein</topology>
    </subcellularLocation>
</comment>
<dbReference type="PANTHER" id="PTHR13817">
    <property type="entry name" value="TITIN"/>
    <property type="match status" value="1"/>
</dbReference>
<dbReference type="InterPro" id="IPR013783">
    <property type="entry name" value="Ig-like_fold"/>
</dbReference>
<organism evidence="12 13">
    <name type="scientific">Popillia japonica</name>
    <name type="common">Japanese beetle</name>
    <dbReference type="NCBI Taxonomy" id="7064"/>
    <lineage>
        <taxon>Eukaryota</taxon>
        <taxon>Metazoa</taxon>
        <taxon>Ecdysozoa</taxon>
        <taxon>Arthropoda</taxon>
        <taxon>Hexapoda</taxon>
        <taxon>Insecta</taxon>
        <taxon>Pterygota</taxon>
        <taxon>Neoptera</taxon>
        <taxon>Endopterygota</taxon>
        <taxon>Coleoptera</taxon>
        <taxon>Polyphaga</taxon>
        <taxon>Scarabaeiformia</taxon>
        <taxon>Scarabaeidae</taxon>
        <taxon>Rutelinae</taxon>
        <taxon>Popillia</taxon>
    </lineage>
</organism>
<dbReference type="SUPFAM" id="SSF48726">
    <property type="entry name" value="Immunoglobulin"/>
    <property type="match status" value="5"/>
</dbReference>
<comment type="caution">
    <text evidence="12">The sequence shown here is derived from an EMBL/GenBank/DDBJ whole genome shotgun (WGS) entry which is preliminary data.</text>
</comment>
<evidence type="ECO:0000313" key="12">
    <source>
        <dbReference type="EMBL" id="KAK9719891.1"/>
    </source>
</evidence>
<dbReference type="InterPro" id="IPR036179">
    <property type="entry name" value="Ig-like_dom_sf"/>
</dbReference>
<evidence type="ECO:0000256" key="5">
    <source>
        <dbReference type="ARBA" id="ARBA00022989"/>
    </source>
</evidence>
<keyword evidence="5 9" id="KW-1133">Transmembrane helix</keyword>
<dbReference type="FunFam" id="2.60.40.10:FF:000032">
    <property type="entry name" value="palladin isoform X1"/>
    <property type="match status" value="1"/>
</dbReference>
<dbReference type="InterPro" id="IPR013098">
    <property type="entry name" value="Ig_I-set"/>
</dbReference>
<evidence type="ECO:0000256" key="8">
    <source>
        <dbReference type="ARBA" id="ARBA00023319"/>
    </source>
</evidence>